<reference evidence="2" key="1">
    <citation type="submission" date="2020-03" db="EMBL/GenBank/DDBJ databases">
        <title>A high-quality chromosome-level genome assembly of a woody plant with both climbing and erect habits, Rhamnella rubrinervis.</title>
        <authorList>
            <person name="Lu Z."/>
            <person name="Yang Y."/>
            <person name="Zhu X."/>
            <person name="Sun Y."/>
        </authorList>
    </citation>
    <scope>NUCLEOTIDE SEQUENCE</scope>
    <source>
        <strain evidence="2">BYM</strain>
        <tissue evidence="2">Leaf</tissue>
    </source>
</reference>
<organism evidence="2 3">
    <name type="scientific">Rhamnella rubrinervis</name>
    <dbReference type="NCBI Taxonomy" id="2594499"/>
    <lineage>
        <taxon>Eukaryota</taxon>
        <taxon>Viridiplantae</taxon>
        <taxon>Streptophyta</taxon>
        <taxon>Embryophyta</taxon>
        <taxon>Tracheophyta</taxon>
        <taxon>Spermatophyta</taxon>
        <taxon>Magnoliopsida</taxon>
        <taxon>eudicotyledons</taxon>
        <taxon>Gunneridae</taxon>
        <taxon>Pentapetalae</taxon>
        <taxon>rosids</taxon>
        <taxon>fabids</taxon>
        <taxon>Rosales</taxon>
        <taxon>Rhamnaceae</taxon>
        <taxon>rhamnoid group</taxon>
        <taxon>Rhamneae</taxon>
        <taxon>Rhamnella</taxon>
    </lineage>
</organism>
<evidence type="ECO:0000313" key="3">
    <source>
        <dbReference type="Proteomes" id="UP000796880"/>
    </source>
</evidence>
<evidence type="ECO:0000313" key="2">
    <source>
        <dbReference type="EMBL" id="KAF3440225.1"/>
    </source>
</evidence>
<protein>
    <submittedName>
        <fullName evidence="2">Uncharacterized protein</fullName>
    </submittedName>
</protein>
<proteinExistence type="predicted"/>
<name>A0A8K0DZI7_9ROSA</name>
<sequence length="427" mass="47468">MLDMGWETEGTLGASSLGSLRKNIVSGDLGSHRVFGLSFGGSLGCVDVTEYSHQLGDRALGMMFSRLNLRKFSNLGKFSVSTSLGCVDVTEYSHQLGDRASGIMFSRLNLYLPHEVGVLLRFDHSILHSNFGQFARILLYVDMASYLPDMLTLEVDGYLVVDFNAILGAHEKTGSPLSCVPCDEFQMAIKGTDLLPIDMAMQRVHDAQNVISQLGFSEEYLNIEDHTHNGSLTEHYRLAYYLKRLVTPTGLNEEPGTLIKHYFWRGACECSNQCGYGVDKGVINELSKDVTVIMDTLKREITDLSTKVNVTMVAIGNSSPPSMGMDYGRIKVLEPQVYGGARDVKELENFLFDMEQYFQVVKPMRGSKGDHGYNISNGMGYGGGQNTMTYKKRDATSTHGRPKKELKAHFSPRMSTTHQQNLRESSK</sequence>
<dbReference type="OrthoDB" id="1939000at2759"/>
<accession>A0A8K0DZI7</accession>
<feature type="region of interest" description="Disordered" evidence="1">
    <location>
        <begin position="384"/>
        <end position="427"/>
    </location>
</feature>
<gene>
    <name evidence="2" type="ORF">FNV43_RR18508</name>
</gene>
<feature type="compositionally biased region" description="Polar residues" evidence="1">
    <location>
        <begin position="413"/>
        <end position="427"/>
    </location>
</feature>
<dbReference type="EMBL" id="VOIH02000008">
    <property type="protein sequence ID" value="KAF3440225.1"/>
    <property type="molecule type" value="Genomic_DNA"/>
</dbReference>
<keyword evidence="3" id="KW-1185">Reference proteome</keyword>
<dbReference type="AlphaFoldDB" id="A0A8K0DZI7"/>
<evidence type="ECO:0000256" key="1">
    <source>
        <dbReference type="SAM" id="MobiDB-lite"/>
    </source>
</evidence>
<comment type="caution">
    <text evidence="2">The sequence shown here is derived from an EMBL/GenBank/DDBJ whole genome shotgun (WGS) entry which is preliminary data.</text>
</comment>
<dbReference type="Proteomes" id="UP000796880">
    <property type="component" value="Unassembled WGS sequence"/>
</dbReference>